<reference evidence="2 3" key="1">
    <citation type="submission" date="2020-08" db="EMBL/GenBank/DDBJ databases">
        <title>Genomic Encyclopedia of Type Strains, Phase IV (KMG-IV): sequencing the most valuable type-strain genomes for metagenomic binning, comparative biology and taxonomic classification.</title>
        <authorList>
            <person name="Goeker M."/>
        </authorList>
    </citation>
    <scope>NUCLEOTIDE SEQUENCE [LARGE SCALE GENOMIC DNA]</scope>
    <source>
        <strain evidence="2 3">DSM 105137</strain>
    </source>
</reference>
<feature type="region of interest" description="Disordered" evidence="1">
    <location>
        <begin position="1"/>
        <end position="38"/>
    </location>
</feature>
<protein>
    <submittedName>
        <fullName evidence="2">Uncharacterized protein</fullName>
    </submittedName>
</protein>
<organism evidence="2 3">
    <name type="scientific">Neolewinella aquimaris</name>
    <dbReference type="NCBI Taxonomy" id="1835722"/>
    <lineage>
        <taxon>Bacteria</taxon>
        <taxon>Pseudomonadati</taxon>
        <taxon>Bacteroidota</taxon>
        <taxon>Saprospiria</taxon>
        <taxon>Saprospirales</taxon>
        <taxon>Lewinellaceae</taxon>
        <taxon>Neolewinella</taxon>
    </lineage>
</organism>
<dbReference type="Proteomes" id="UP000576209">
    <property type="component" value="Unassembled WGS sequence"/>
</dbReference>
<keyword evidence="3" id="KW-1185">Reference proteome</keyword>
<sequence>MYNPKIISQNKDHIGEDVHRTTFRSQRGTSRGKREQSQ</sequence>
<comment type="caution">
    <text evidence="2">The sequence shown here is derived from an EMBL/GenBank/DDBJ whole genome shotgun (WGS) entry which is preliminary data.</text>
</comment>
<dbReference type="EMBL" id="JACIFF010000009">
    <property type="protein sequence ID" value="MBB4080558.1"/>
    <property type="molecule type" value="Genomic_DNA"/>
</dbReference>
<evidence type="ECO:0000313" key="2">
    <source>
        <dbReference type="EMBL" id="MBB4080558.1"/>
    </source>
</evidence>
<feature type="compositionally biased region" description="Basic and acidic residues" evidence="1">
    <location>
        <begin position="10"/>
        <end position="20"/>
    </location>
</feature>
<gene>
    <name evidence="2" type="ORF">GGR28_003193</name>
</gene>
<evidence type="ECO:0000313" key="3">
    <source>
        <dbReference type="Proteomes" id="UP000576209"/>
    </source>
</evidence>
<name>A0A840EF45_9BACT</name>
<proteinExistence type="predicted"/>
<dbReference type="AlphaFoldDB" id="A0A840EF45"/>
<accession>A0A840EF45</accession>
<evidence type="ECO:0000256" key="1">
    <source>
        <dbReference type="SAM" id="MobiDB-lite"/>
    </source>
</evidence>